<organism evidence="3 4">
    <name type="scientific">Drosophila gunungcola</name>
    <name type="common">fruit fly</name>
    <dbReference type="NCBI Taxonomy" id="103775"/>
    <lineage>
        <taxon>Eukaryota</taxon>
        <taxon>Metazoa</taxon>
        <taxon>Ecdysozoa</taxon>
        <taxon>Arthropoda</taxon>
        <taxon>Hexapoda</taxon>
        <taxon>Insecta</taxon>
        <taxon>Pterygota</taxon>
        <taxon>Neoptera</taxon>
        <taxon>Endopterygota</taxon>
        <taxon>Diptera</taxon>
        <taxon>Brachycera</taxon>
        <taxon>Muscomorpha</taxon>
        <taxon>Ephydroidea</taxon>
        <taxon>Drosophilidae</taxon>
        <taxon>Drosophila</taxon>
        <taxon>Sophophora</taxon>
    </lineage>
</organism>
<dbReference type="EMBL" id="JAMKOV010000002">
    <property type="protein sequence ID" value="KAI8043629.1"/>
    <property type="molecule type" value="Genomic_DNA"/>
</dbReference>
<evidence type="ECO:0000313" key="4">
    <source>
        <dbReference type="Proteomes" id="UP001059596"/>
    </source>
</evidence>
<dbReference type="Gene3D" id="4.10.410.10">
    <property type="entry name" value="Pancreatic trypsin inhibitor Kunitz domain"/>
    <property type="match status" value="1"/>
</dbReference>
<gene>
    <name evidence="3" type="ORF">M5D96_004962</name>
</gene>
<feature type="domain" description="BPTI/Kunitz inhibitor" evidence="2">
    <location>
        <begin position="25"/>
        <end position="78"/>
    </location>
</feature>
<dbReference type="InterPro" id="IPR002223">
    <property type="entry name" value="Kunitz_BPTI"/>
</dbReference>
<dbReference type="SUPFAM" id="SSF57362">
    <property type="entry name" value="BPTI-like"/>
    <property type="match status" value="1"/>
</dbReference>
<dbReference type="PROSITE" id="PS50279">
    <property type="entry name" value="BPTI_KUNITZ_2"/>
    <property type="match status" value="1"/>
</dbReference>
<name>A0A9P9YUY8_9MUSC</name>
<evidence type="ECO:0000259" key="2">
    <source>
        <dbReference type="PROSITE" id="PS50279"/>
    </source>
</evidence>
<dbReference type="InterPro" id="IPR036880">
    <property type="entry name" value="Kunitz_BPTI_sf"/>
</dbReference>
<sequence>MRVLTTFCLVIILADLTMGSTDDICEHTPAVDGFGLTSCADYTNMFSYYPDKKECLEFSYGGCGGNENRYLWTEASCRWTKRQFLQSRS</sequence>
<dbReference type="GO" id="GO:0004867">
    <property type="term" value="F:serine-type endopeptidase inhibitor activity"/>
    <property type="evidence" value="ECO:0007669"/>
    <property type="project" value="InterPro"/>
</dbReference>
<feature type="chain" id="PRO_5040402043" description="BPTI/Kunitz inhibitor domain-containing protein" evidence="1">
    <location>
        <begin position="20"/>
        <end position="89"/>
    </location>
</feature>
<comment type="caution">
    <text evidence="3">The sequence shown here is derived from an EMBL/GenBank/DDBJ whole genome shotgun (WGS) entry which is preliminary data.</text>
</comment>
<dbReference type="AlphaFoldDB" id="A0A9P9YUY8"/>
<proteinExistence type="predicted"/>
<reference evidence="3" key="1">
    <citation type="journal article" date="2023" name="Genome Biol. Evol.">
        <title>Long-read-based Genome Assembly of Drosophila gunungcola Reveals Fewer Chemosensory Genes in Flower-breeding Species.</title>
        <authorList>
            <person name="Negi A."/>
            <person name="Liao B.Y."/>
            <person name="Yeh S.D."/>
        </authorList>
    </citation>
    <scope>NUCLEOTIDE SEQUENCE</scope>
    <source>
        <strain evidence="3">Sukarami</strain>
    </source>
</reference>
<keyword evidence="1" id="KW-0732">Signal</keyword>
<accession>A0A9P9YUY8</accession>
<dbReference type="SMART" id="SM00131">
    <property type="entry name" value="KU"/>
    <property type="match status" value="1"/>
</dbReference>
<dbReference type="Pfam" id="PF00014">
    <property type="entry name" value="Kunitz_BPTI"/>
    <property type="match status" value="1"/>
</dbReference>
<evidence type="ECO:0000313" key="3">
    <source>
        <dbReference type="EMBL" id="KAI8043629.1"/>
    </source>
</evidence>
<evidence type="ECO:0000256" key="1">
    <source>
        <dbReference type="SAM" id="SignalP"/>
    </source>
</evidence>
<feature type="signal peptide" evidence="1">
    <location>
        <begin position="1"/>
        <end position="19"/>
    </location>
</feature>
<keyword evidence="4" id="KW-1185">Reference proteome</keyword>
<dbReference type="Proteomes" id="UP001059596">
    <property type="component" value="Unassembled WGS sequence"/>
</dbReference>
<protein>
    <recommendedName>
        <fullName evidence="2">BPTI/Kunitz inhibitor domain-containing protein</fullName>
    </recommendedName>
</protein>